<protein>
    <recommendedName>
        <fullName evidence="5">MRH domain-containing protein</fullName>
    </recommendedName>
</protein>
<sequence>MEEKFYLYHSLHLYVVFLKLTSSREWRARRPRGASELKRFMVAEGSFDSTRRRIPAPANAEWYCHGILNLLSPLTRDSIGHFSKLFQASFSWCMTRKHSGEPLEPIEHKIERLFRHRGRVQRANMYQIVNQGIGQQEYQNVEAIPNVGNAARPHVIRDHLNPILDGSNLGIVAPEIQATHFELKLVMFNMLNSIGQFGGIPHENVRQHIRNILEVKEVKATNSACLLCHDNHHESECPTNQESTNYVGNYNRGNNNPYSNTYNPGWRQHSNFSWENQGTSNTNQPVGQIVAALQERQPSRLSSDTEVTKAHGNEQCIALTLRSGTQINVQDKFGGRKNDDLPHVTVPADHKVYHAHQYTNGTLCDLTNQPRETEVRFVCSEPRAMISSITELSTCKYTLTIQSPMLCKHPKFR</sequence>
<dbReference type="PANTHER" id="PTHR15414:SF0">
    <property type="entry name" value="ENDOPLASMIC RETICULUM LECTIN 1"/>
    <property type="match status" value="1"/>
</dbReference>
<evidence type="ECO:0000256" key="3">
    <source>
        <dbReference type="ARBA" id="ARBA00022824"/>
    </source>
</evidence>
<keyword evidence="4" id="KW-1015">Disulfide bond</keyword>
<dbReference type="InterPro" id="IPR045149">
    <property type="entry name" value="OS-9-like"/>
</dbReference>
<dbReference type="PANTHER" id="PTHR15414">
    <property type="entry name" value="OS-9-RELATED"/>
    <property type="match status" value="1"/>
</dbReference>
<dbReference type="GO" id="GO:0030968">
    <property type="term" value="P:endoplasmic reticulum unfolded protein response"/>
    <property type="evidence" value="ECO:0007669"/>
    <property type="project" value="InterPro"/>
</dbReference>
<comment type="caution">
    <text evidence="6">The sequence shown here is derived from an EMBL/GenBank/DDBJ whole genome shotgun (WGS) entry which is preliminary data.</text>
</comment>
<dbReference type="GO" id="GO:0030970">
    <property type="term" value="P:retrograde protein transport, ER to cytosol"/>
    <property type="evidence" value="ECO:0007669"/>
    <property type="project" value="TreeGrafter"/>
</dbReference>
<comment type="subcellular location">
    <subcellularLocation>
        <location evidence="1">Endoplasmic reticulum</location>
    </subcellularLocation>
</comment>
<evidence type="ECO:0000259" key="5">
    <source>
        <dbReference type="PROSITE" id="PS51914"/>
    </source>
</evidence>
<accession>A0A6A3CD72</accession>
<dbReference type="InterPro" id="IPR009011">
    <property type="entry name" value="Man6P_isomerase_rcpt-bd_dom_sf"/>
</dbReference>
<dbReference type="EMBL" id="VEPZ02000344">
    <property type="protein sequence ID" value="KAE8726736.1"/>
    <property type="molecule type" value="Genomic_DNA"/>
</dbReference>
<keyword evidence="2" id="KW-0732">Signal</keyword>
<evidence type="ECO:0000256" key="1">
    <source>
        <dbReference type="ARBA" id="ARBA00004240"/>
    </source>
</evidence>
<dbReference type="AlphaFoldDB" id="A0A6A3CD72"/>
<evidence type="ECO:0000313" key="6">
    <source>
        <dbReference type="EMBL" id="KAE8726736.1"/>
    </source>
</evidence>
<feature type="domain" description="MRH" evidence="5">
    <location>
        <begin position="235"/>
        <end position="409"/>
    </location>
</feature>
<reference evidence="6" key="1">
    <citation type="submission" date="2019-09" db="EMBL/GenBank/DDBJ databases">
        <title>Draft genome information of white flower Hibiscus syriacus.</title>
        <authorList>
            <person name="Kim Y.-M."/>
        </authorList>
    </citation>
    <scope>NUCLEOTIDE SEQUENCE [LARGE SCALE GENOMIC DNA]</scope>
    <source>
        <strain evidence="6">YM2019G1</strain>
    </source>
</reference>
<name>A0A6A3CD72_HIBSY</name>
<proteinExistence type="predicted"/>
<dbReference type="GO" id="GO:0005788">
    <property type="term" value="C:endoplasmic reticulum lumen"/>
    <property type="evidence" value="ECO:0007669"/>
    <property type="project" value="TreeGrafter"/>
</dbReference>
<gene>
    <name evidence="6" type="ORF">F3Y22_tig00006396pilonHSYRG00002</name>
</gene>
<dbReference type="InterPro" id="IPR044865">
    <property type="entry name" value="MRH_dom"/>
</dbReference>
<evidence type="ECO:0000256" key="2">
    <source>
        <dbReference type="ARBA" id="ARBA00022729"/>
    </source>
</evidence>
<dbReference type="Gene3D" id="2.70.130.10">
    <property type="entry name" value="Mannose-6-phosphate receptor binding domain"/>
    <property type="match status" value="1"/>
</dbReference>
<organism evidence="6 7">
    <name type="scientific">Hibiscus syriacus</name>
    <name type="common">Rose of Sharon</name>
    <dbReference type="NCBI Taxonomy" id="106335"/>
    <lineage>
        <taxon>Eukaryota</taxon>
        <taxon>Viridiplantae</taxon>
        <taxon>Streptophyta</taxon>
        <taxon>Embryophyta</taxon>
        <taxon>Tracheophyta</taxon>
        <taxon>Spermatophyta</taxon>
        <taxon>Magnoliopsida</taxon>
        <taxon>eudicotyledons</taxon>
        <taxon>Gunneridae</taxon>
        <taxon>Pentapetalae</taxon>
        <taxon>rosids</taxon>
        <taxon>malvids</taxon>
        <taxon>Malvales</taxon>
        <taxon>Malvaceae</taxon>
        <taxon>Malvoideae</taxon>
        <taxon>Hibiscus</taxon>
    </lineage>
</organism>
<dbReference type="SUPFAM" id="SSF50911">
    <property type="entry name" value="Mannose 6-phosphate receptor domain"/>
    <property type="match status" value="1"/>
</dbReference>
<dbReference type="PROSITE" id="PS51914">
    <property type="entry name" value="MRH"/>
    <property type="match status" value="1"/>
</dbReference>
<evidence type="ECO:0000313" key="7">
    <source>
        <dbReference type="Proteomes" id="UP000436088"/>
    </source>
</evidence>
<keyword evidence="3" id="KW-0256">Endoplasmic reticulum</keyword>
<evidence type="ECO:0000256" key="4">
    <source>
        <dbReference type="ARBA" id="ARBA00023157"/>
    </source>
</evidence>
<keyword evidence="7" id="KW-1185">Reference proteome</keyword>
<dbReference type="Proteomes" id="UP000436088">
    <property type="component" value="Unassembled WGS sequence"/>
</dbReference>